<dbReference type="AlphaFoldDB" id="A0A167QL71"/>
<dbReference type="GeneID" id="28991203"/>
<dbReference type="EMBL" id="KV440972">
    <property type="protein sequence ID" value="OAD79871.1"/>
    <property type="molecule type" value="Genomic_DNA"/>
</dbReference>
<dbReference type="InParanoid" id="A0A167QL71"/>
<accession>A0A167QL71</accession>
<name>A0A167QL71_PHYB8</name>
<gene>
    <name evidence="1" type="ORF">PHYBLDRAFT_139883</name>
</gene>
<dbReference type="VEuPathDB" id="FungiDB:PHYBLDRAFT_139883"/>
<evidence type="ECO:0008006" key="3">
    <source>
        <dbReference type="Google" id="ProtNLM"/>
    </source>
</evidence>
<evidence type="ECO:0000313" key="2">
    <source>
        <dbReference type="Proteomes" id="UP000077315"/>
    </source>
</evidence>
<protein>
    <recommendedName>
        <fullName evidence="3">Reverse transcriptase domain-containing protein</fullName>
    </recommendedName>
</protein>
<dbReference type="RefSeq" id="XP_018297911.1">
    <property type="nucleotide sequence ID" value="XM_018430297.1"/>
</dbReference>
<evidence type="ECO:0000313" key="1">
    <source>
        <dbReference type="EMBL" id="OAD79871.1"/>
    </source>
</evidence>
<dbReference type="OrthoDB" id="407509at2759"/>
<proteinExistence type="predicted"/>
<sequence>MLDTTGAHVDLSSYRPISLTLVFRKLLERYLAVKLLQTMPELDIAQGGFRASCETLDQALCLHELIRMYFVPDPKQEQVLIPSVVVFLDIKAAYDILKNVVSRDISPRHDVLQGSILSPFLYSLFIDTLSHFLQGVSTCPQLVRIPSPDCKRSLPMSSLQPDTFDTCGDPDTRMLDL</sequence>
<keyword evidence="2" id="KW-1185">Reference proteome</keyword>
<reference evidence="2" key="1">
    <citation type="submission" date="2015-06" db="EMBL/GenBank/DDBJ databases">
        <title>Expansion of signal transduction pathways in fungi by whole-genome duplication.</title>
        <authorList>
            <consortium name="DOE Joint Genome Institute"/>
            <person name="Corrochano L.M."/>
            <person name="Kuo A."/>
            <person name="Marcet-Houben M."/>
            <person name="Polaino S."/>
            <person name="Salamov A."/>
            <person name="Villalobos J.M."/>
            <person name="Alvarez M.I."/>
            <person name="Avalos J."/>
            <person name="Benito E.P."/>
            <person name="Benoit I."/>
            <person name="Burger G."/>
            <person name="Camino L.P."/>
            <person name="Canovas D."/>
            <person name="Cerda-Olmedo E."/>
            <person name="Cheng J.-F."/>
            <person name="Dominguez A."/>
            <person name="Elias M."/>
            <person name="Eslava A.P."/>
            <person name="Glaser F."/>
            <person name="Grimwood J."/>
            <person name="Gutierrez G."/>
            <person name="Heitman J."/>
            <person name="Henrissat B."/>
            <person name="Iturriaga E.A."/>
            <person name="Lang B.F."/>
            <person name="Lavin J.L."/>
            <person name="Lee S."/>
            <person name="Li W."/>
            <person name="Lindquist E."/>
            <person name="Lopez-Garcia S."/>
            <person name="Luque E.M."/>
            <person name="Marcos A.T."/>
            <person name="Martin J."/>
            <person name="McCluskey K."/>
            <person name="Medina H.R."/>
            <person name="Miralles-Duran A."/>
            <person name="Miyazaki A."/>
            <person name="Munoz-Torres E."/>
            <person name="Oguiza J.A."/>
            <person name="Ohm R."/>
            <person name="Olmedo M."/>
            <person name="Orejas M."/>
            <person name="Ortiz-Castellanos L."/>
            <person name="Pisabarro A.G."/>
            <person name="Rodriguez-Romero J."/>
            <person name="Ruiz-Herrera J."/>
            <person name="Ruiz-Vazquez R."/>
            <person name="Sanz C."/>
            <person name="Schackwitz W."/>
            <person name="Schmutz J."/>
            <person name="Shahriari M."/>
            <person name="Shelest E."/>
            <person name="Silva-Franco F."/>
            <person name="Soanes D."/>
            <person name="Syed K."/>
            <person name="Tagua V.G."/>
            <person name="Talbot N.J."/>
            <person name="Thon M."/>
            <person name="De vries R.P."/>
            <person name="Wiebenga A."/>
            <person name="Yadav J.S."/>
            <person name="Braun E.L."/>
            <person name="Baker S."/>
            <person name="Garre V."/>
            <person name="Horwitz B."/>
            <person name="Torres-Martinez S."/>
            <person name="Idnurm A."/>
            <person name="Herrera-Estrella A."/>
            <person name="Gabaldon T."/>
            <person name="Grigoriev I.V."/>
        </authorList>
    </citation>
    <scope>NUCLEOTIDE SEQUENCE [LARGE SCALE GENOMIC DNA]</scope>
    <source>
        <strain evidence="2">NRRL 1555(-)</strain>
    </source>
</reference>
<dbReference type="STRING" id="763407.A0A167QL71"/>
<organism evidence="1 2">
    <name type="scientific">Phycomyces blakesleeanus (strain ATCC 8743b / DSM 1359 / FGSC 10004 / NBRC 33097 / NRRL 1555)</name>
    <dbReference type="NCBI Taxonomy" id="763407"/>
    <lineage>
        <taxon>Eukaryota</taxon>
        <taxon>Fungi</taxon>
        <taxon>Fungi incertae sedis</taxon>
        <taxon>Mucoromycota</taxon>
        <taxon>Mucoromycotina</taxon>
        <taxon>Mucoromycetes</taxon>
        <taxon>Mucorales</taxon>
        <taxon>Phycomycetaceae</taxon>
        <taxon>Phycomyces</taxon>
    </lineage>
</organism>
<dbReference type="Proteomes" id="UP000077315">
    <property type="component" value="Unassembled WGS sequence"/>
</dbReference>